<keyword evidence="3" id="KW-0645">Protease</keyword>
<dbReference type="InterPro" id="IPR000587">
    <property type="entry name" value="Creatinase_N"/>
</dbReference>
<dbReference type="Gene3D" id="3.40.350.10">
    <property type="entry name" value="Creatinase/prolidase N-terminal domain"/>
    <property type="match status" value="1"/>
</dbReference>
<sequence>MVMTMMVGTMNEHVDKISLTVSREELLNRLGRLQASLIQADLEGMFALPLTDRFYFSGTAQDGVLWVPASGPACLMIRKVYERARQESPLEHVIPFKGYRQLPDLLRDLGVRKVRRMGLALDVVPAAIYFQFRQLFPEAEFVDVSQGIRTLRSYKSPYEVELIREASRILDVGLESIRDYLQEGMEEITLAALVDARMRQEGHEGNLKMRRWGYACSYLLASGESGSLPTCFESICPGPGLSPALPYGPSHKTIRRGEPIIADPVGSFNGYCADTTRTFALGTLDSDLIQAYEVTRQILQEIERSCLRPGARTGEIYDLAISLAQQSPFGEYFLGSGESRASFMGHGLGLELDEPPFLARGSTALLEEGMVVAVEPKMLFPGRGALGVENTYLITAHGAERLTHLSEDLILIDR</sequence>
<protein>
    <submittedName>
        <fullName evidence="3">Aminopeptidase P family protein</fullName>
    </submittedName>
</protein>
<dbReference type="InterPro" id="IPR000994">
    <property type="entry name" value="Pept_M24"/>
</dbReference>
<dbReference type="EMBL" id="JACPRF010000063">
    <property type="protein sequence ID" value="MBI2875662.1"/>
    <property type="molecule type" value="Genomic_DNA"/>
</dbReference>
<dbReference type="SUPFAM" id="SSF55920">
    <property type="entry name" value="Creatinase/aminopeptidase"/>
    <property type="match status" value="1"/>
</dbReference>
<dbReference type="Gene3D" id="3.90.230.10">
    <property type="entry name" value="Creatinase/methionine aminopeptidase superfamily"/>
    <property type="match status" value="1"/>
</dbReference>
<keyword evidence="3" id="KW-0031">Aminopeptidase</keyword>
<accession>A0A932CN02</accession>
<dbReference type="PANTHER" id="PTHR46112:SF2">
    <property type="entry name" value="XAA-PRO AMINOPEPTIDASE P-RELATED"/>
    <property type="match status" value="1"/>
</dbReference>
<feature type="domain" description="Creatinase N-terminal" evidence="2">
    <location>
        <begin position="29"/>
        <end position="153"/>
    </location>
</feature>
<feature type="domain" description="Peptidase M24" evidence="1">
    <location>
        <begin position="161"/>
        <end position="396"/>
    </location>
</feature>
<reference evidence="3" key="1">
    <citation type="submission" date="2020-07" db="EMBL/GenBank/DDBJ databases">
        <title>Huge and variable diversity of episymbiotic CPR bacteria and DPANN archaea in groundwater ecosystems.</title>
        <authorList>
            <person name="He C.Y."/>
            <person name="Keren R."/>
            <person name="Whittaker M."/>
            <person name="Farag I.F."/>
            <person name="Doudna J."/>
            <person name="Cate J.H.D."/>
            <person name="Banfield J.F."/>
        </authorList>
    </citation>
    <scope>NUCLEOTIDE SEQUENCE</scope>
    <source>
        <strain evidence="3">NC_groundwater_672_Ag_B-0.1um_62_36</strain>
    </source>
</reference>
<evidence type="ECO:0000259" key="2">
    <source>
        <dbReference type="Pfam" id="PF01321"/>
    </source>
</evidence>
<dbReference type="SUPFAM" id="SSF53092">
    <property type="entry name" value="Creatinase/prolidase N-terminal domain"/>
    <property type="match status" value="1"/>
</dbReference>
<keyword evidence="3" id="KW-0378">Hydrolase</keyword>
<gene>
    <name evidence="3" type="ORF">HYY20_02135</name>
</gene>
<dbReference type="AlphaFoldDB" id="A0A932CN02"/>
<dbReference type="InterPro" id="IPR050659">
    <property type="entry name" value="Peptidase_M24B"/>
</dbReference>
<organism evidence="3 4">
    <name type="scientific">Tectimicrobiota bacterium</name>
    <dbReference type="NCBI Taxonomy" id="2528274"/>
    <lineage>
        <taxon>Bacteria</taxon>
        <taxon>Pseudomonadati</taxon>
        <taxon>Nitrospinota/Tectimicrobiota group</taxon>
        <taxon>Candidatus Tectimicrobiota</taxon>
    </lineage>
</organism>
<proteinExistence type="predicted"/>
<dbReference type="Proteomes" id="UP000769766">
    <property type="component" value="Unassembled WGS sequence"/>
</dbReference>
<dbReference type="PANTHER" id="PTHR46112">
    <property type="entry name" value="AMINOPEPTIDASE"/>
    <property type="match status" value="1"/>
</dbReference>
<evidence type="ECO:0000313" key="3">
    <source>
        <dbReference type="EMBL" id="MBI2875662.1"/>
    </source>
</evidence>
<dbReference type="GO" id="GO:0004177">
    <property type="term" value="F:aminopeptidase activity"/>
    <property type="evidence" value="ECO:0007669"/>
    <property type="project" value="UniProtKB-KW"/>
</dbReference>
<evidence type="ECO:0000259" key="1">
    <source>
        <dbReference type="Pfam" id="PF00557"/>
    </source>
</evidence>
<dbReference type="InterPro" id="IPR029149">
    <property type="entry name" value="Creatin/AminoP/Spt16_N"/>
</dbReference>
<evidence type="ECO:0000313" key="4">
    <source>
        <dbReference type="Proteomes" id="UP000769766"/>
    </source>
</evidence>
<dbReference type="Pfam" id="PF01321">
    <property type="entry name" value="Creatinase_N"/>
    <property type="match status" value="1"/>
</dbReference>
<dbReference type="Pfam" id="PF00557">
    <property type="entry name" value="Peptidase_M24"/>
    <property type="match status" value="1"/>
</dbReference>
<name>A0A932CN02_UNCTE</name>
<dbReference type="InterPro" id="IPR036005">
    <property type="entry name" value="Creatinase/aminopeptidase-like"/>
</dbReference>
<comment type="caution">
    <text evidence="3">The sequence shown here is derived from an EMBL/GenBank/DDBJ whole genome shotgun (WGS) entry which is preliminary data.</text>
</comment>